<dbReference type="InterPro" id="IPR036188">
    <property type="entry name" value="FAD/NAD-bd_sf"/>
</dbReference>
<organism evidence="7 8">
    <name type="scientific">Alicyclobacillus macrosporangiidus</name>
    <dbReference type="NCBI Taxonomy" id="392015"/>
    <lineage>
        <taxon>Bacteria</taxon>
        <taxon>Bacillati</taxon>
        <taxon>Bacillota</taxon>
        <taxon>Bacilli</taxon>
        <taxon>Bacillales</taxon>
        <taxon>Alicyclobacillaceae</taxon>
        <taxon>Alicyclobacillus</taxon>
    </lineage>
</organism>
<proteinExistence type="inferred from homology"/>
<dbReference type="Pfam" id="PF07992">
    <property type="entry name" value="Pyr_redox_2"/>
    <property type="match status" value="1"/>
</dbReference>
<keyword evidence="5" id="KW-0560">Oxidoreductase</keyword>
<comment type="cofactor">
    <cofactor evidence="1">
        <name>FAD</name>
        <dbReference type="ChEBI" id="CHEBI:57692"/>
    </cofactor>
</comment>
<feature type="domain" description="FAD/NAD(P)-binding" evidence="6">
    <location>
        <begin position="4"/>
        <end position="319"/>
    </location>
</feature>
<dbReference type="eggNOG" id="COG1252">
    <property type="taxonomic scope" value="Bacteria"/>
</dbReference>
<dbReference type="EMBL" id="FPBV01000001">
    <property type="protein sequence ID" value="SFU38229.1"/>
    <property type="molecule type" value="Genomic_DNA"/>
</dbReference>
<protein>
    <submittedName>
        <fullName evidence="7">NADH dehydrogenase</fullName>
    </submittedName>
</protein>
<comment type="similarity">
    <text evidence="2">Belongs to the NADH dehydrogenase family.</text>
</comment>
<evidence type="ECO:0000313" key="7">
    <source>
        <dbReference type="EMBL" id="SFU38229.1"/>
    </source>
</evidence>
<evidence type="ECO:0000313" key="8">
    <source>
        <dbReference type="Proteomes" id="UP000183508"/>
    </source>
</evidence>
<dbReference type="OrthoDB" id="9781621at2"/>
<accession>A0A1I7FPT9</accession>
<dbReference type="RefSeq" id="WP_074948976.1">
    <property type="nucleotide sequence ID" value="NZ_FPBV01000001.1"/>
</dbReference>
<evidence type="ECO:0000256" key="5">
    <source>
        <dbReference type="ARBA" id="ARBA00023002"/>
    </source>
</evidence>
<dbReference type="InterPro" id="IPR023753">
    <property type="entry name" value="FAD/NAD-binding_dom"/>
</dbReference>
<name>A0A1I7FPT9_9BACL</name>
<dbReference type="PRINTS" id="PR00368">
    <property type="entry name" value="FADPNR"/>
</dbReference>
<dbReference type="PANTHER" id="PTHR42913">
    <property type="entry name" value="APOPTOSIS-INDUCING FACTOR 1"/>
    <property type="match status" value="1"/>
</dbReference>
<dbReference type="STRING" id="392015.SAMN05421543_101386"/>
<evidence type="ECO:0000256" key="4">
    <source>
        <dbReference type="ARBA" id="ARBA00022827"/>
    </source>
</evidence>
<reference evidence="8" key="1">
    <citation type="submission" date="2016-10" db="EMBL/GenBank/DDBJ databases">
        <authorList>
            <person name="Varghese N."/>
        </authorList>
    </citation>
    <scope>NUCLEOTIDE SEQUENCE [LARGE SCALE GENOMIC DNA]</scope>
    <source>
        <strain evidence="8">DSM 17980</strain>
    </source>
</reference>
<sequence length="392" mass="42426">MSKHVVVLGAGYAGLQAALETRRMLTAEAVRITVVNRVPYHQLITELHLPAAGAVSDNHVRLPLDKLLAGKNIDLWIGEVTAIRPDDHAVDLAGGRTLQYDFLVVALGSETEYFGIPGLKEHSFTLKSVEDANRIREHVHRCLETYRQTKDRSYATFVVGGGGLTGIELVGELADALPGLCRQLGIDRGDVRLYCVEAMPTILPGFPEDLVARARQSLEARGVTFLTGQPVVQMDPDAVHLKNGDKIETKTMVWTGGVRGHSIVAASGIEVERRGRALVNEYLQSTSHPDIFVVGDSAVWMGPDGRPFPPTAQLAGQMGAHVAQQLYALVKGGTMEPFQPHLAGTLASLGRKDAIGMVGEKKRRVTGKIAAWLKTGSKLRWLADIGGLFVRA</sequence>
<keyword evidence="3" id="KW-0285">Flavoprotein</keyword>
<dbReference type="GO" id="GO:0003955">
    <property type="term" value="F:NAD(P)H dehydrogenase (quinone) activity"/>
    <property type="evidence" value="ECO:0007669"/>
    <property type="project" value="TreeGrafter"/>
</dbReference>
<dbReference type="Proteomes" id="UP000183508">
    <property type="component" value="Unassembled WGS sequence"/>
</dbReference>
<evidence type="ECO:0000256" key="3">
    <source>
        <dbReference type="ARBA" id="ARBA00022630"/>
    </source>
</evidence>
<keyword evidence="8" id="KW-1185">Reference proteome</keyword>
<dbReference type="Gene3D" id="3.50.50.100">
    <property type="match status" value="1"/>
</dbReference>
<dbReference type="GO" id="GO:0019646">
    <property type="term" value="P:aerobic electron transport chain"/>
    <property type="evidence" value="ECO:0007669"/>
    <property type="project" value="TreeGrafter"/>
</dbReference>
<gene>
    <name evidence="7" type="ORF">SAMN05421543_101386</name>
</gene>
<evidence type="ECO:0000259" key="6">
    <source>
        <dbReference type="Pfam" id="PF07992"/>
    </source>
</evidence>
<keyword evidence="4" id="KW-0274">FAD</keyword>
<dbReference type="SUPFAM" id="SSF51905">
    <property type="entry name" value="FAD/NAD(P)-binding domain"/>
    <property type="match status" value="1"/>
</dbReference>
<dbReference type="InterPro" id="IPR051169">
    <property type="entry name" value="NADH-Q_oxidoreductase"/>
</dbReference>
<evidence type="ECO:0000256" key="1">
    <source>
        <dbReference type="ARBA" id="ARBA00001974"/>
    </source>
</evidence>
<dbReference type="AlphaFoldDB" id="A0A1I7FPT9"/>
<evidence type="ECO:0000256" key="2">
    <source>
        <dbReference type="ARBA" id="ARBA00005272"/>
    </source>
</evidence>
<dbReference type="PANTHER" id="PTHR42913:SF3">
    <property type="entry name" value="64 KDA MITOCHONDRIAL NADH DEHYDROGENASE (EUROFUNG)"/>
    <property type="match status" value="1"/>
</dbReference>